<dbReference type="EMBL" id="JBCGBO010000003">
    <property type="protein sequence ID" value="KAK9213736.1"/>
    <property type="molecule type" value="Genomic_DNA"/>
</dbReference>
<dbReference type="AlphaFoldDB" id="A0AAP0QSH0"/>
<comment type="caution">
    <text evidence="1">The sequence shown here is derived from an EMBL/GenBank/DDBJ whole genome shotgun (WGS) entry which is preliminary data.</text>
</comment>
<dbReference type="PANTHER" id="PTHR47087">
    <property type="entry name" value="METHIONINE S-METHYLTRANSFERASE"/>
    <property type="match status" value="1"/>
</dbReference>
<gene>
    <name evidence="1" type="ORF">WN944_005721</name>
</gene>
<evidence type="ECO:0000313" key="1">
    <source>
        <dbReference type="EMBL" id="KAK9213736.1"/>
    </source>
</evidence>
<evidence type="ECO:0000313" key="2">
    <source>
        <dbReference type="Proteomes" id="UP001428341"/>
    </source>
</evidence>
<proteinExistence type="predicted"/>
<name>A0AAP0QSH0_9ROSI</name>
<accession>A0AAP0QSH0</accession>
<sequence length="88" mass="9931">MSIKHSANLCLLTREVGSRLLLDISDDFELSSLPAGNVLPSHSDDLDLEVAFVISDEEAIFKALSKIVEFTRRDYCPDWSKLLWLSFS</sequence>
<keyword evidence="2" id="KW-1185">Reference proteome</keyword>
<dbReference type="PANTHER" id="PTHR47087:SF1">
    <property type="entry name" value="METHIONINE S-METHYLTRANSFERASE"/>
    <property type="match status" value="1"/>
</dbReference>
<organism evidence="1 2">
    <name type="scientific">Citrus x changshan-huyou</name>
    <dbReference type="NCBI Taxonomy" id="2935761"/>
    <lineage>
        <taxon>Eukaryota</taxon>
        <taxon>Viridiplantae</taxon>
        <taxon>Streptophyta</taxon>
        <taxon>Embryophyta</taxon>
        <taxon>Tracheophyta</taxon>
        <taxon>Spermatophyta</taxon>
        <taxon>Magnoliopsida</taxon>
        <taxon>eudicotyledons</taxon>
        <taxon>Gunneridae</taxon>
        <taxon>Pentapetalae</taxon>
        <taxon>rosids</taxon>
        <taxon>malvids</taxon>
        <taxon>Sapindales</taxon>
        <taxon>Rutaceae</taxon>
        <taxon>Aurantioideae</taxon>
        <taxon>Citrus</taxon>
    </lineage>
</organism>
<reference evidence="1 2" key="1">
    <citation type="submission" date="2024-05" db="EMBL/GenBank/DDBJ databases">
        <title>Haplotype-resolved chromosome-level genome assembly of Huyou (Citrus changshanensis).</title>
        <authorList>
            <person name="Miao C."/>
            <person name="Chen W."/>
            <person name="Wu Y."/>
            <person name="Wang L."/>
            <person name="Zhao S."/>
            <person name="Grierson D."/>
            <person name="Xu C."/>
            <person name="Chen K."/>
        </authorList>
    </citation>
    <scope>NUCLEOTIDE SEQUENCE [LARGE SCALE GENOMIC DNA]</scope>
    <source>
        <strain evidence="1">01-14</strain>
        <tissue evidence="1">Leaf</tissue>
    </source>
</reference>
<protein>
    <submittedName>
        <fullName evidence="1">Uncharacterized protein</fullName>
    </submittedName>
</protein>
<dbReference type="Proteomes" id="UP001428341">
    <property type="component" value="Unassembled WGS sequence"/>
</dbReference>